<feature type="transmembrane region" description="Helical" evidence="2">
    <location>
        <begin position="262"/>
        <end position="281"/>
    </location>
</feature>
<dbReference type="eggNOG" id="KOG0714">
    <property type="taxonomic scope" value="Eukaryota"/>
</dbReference>
<keyword evidence="5" id="KW-1185">Reference proteome</keyword>
<evidence type="ECO:0000259" key="3">
    <source>
        <dbReference type="PROSITE" id="PS50076"/>
    </source>
</evidence>
<dbReference type="Proteomes" id="UP000001064">
    <property type="component" value="Unassembled WGS sequence"/>
</dbReference>
<dbReference type="PROSITE" id="PS00636">
    <property type="entry name" value="DNAJ_1"/>
    <property type="match status" value="1"/>
</dbReference>
<proteinExistence type="predicted"/>
<evidence type="ECO:0000313" key="5">
    <source>
        <dbReference type="Proteomes" id="UP000001064"/>
    </source>
</evidence>
<reference evidence="5" key="1">
    <citation type="journal article" date="2011" name="Genome Biol.">
        <title>Comparative genomics of the social amoebae Dictyostelium discoideum and Dictyostelium purpureum.</title>
        <authorList>
            <consortium name="US DOE Joint Genome Institute (JGI-PGF)"/>
            <person name="Sucgang R."/>
            <person name="Kuo A."/>
            <person name="Tian X."/>
            <person name="Salerno W."/>
            <person name="Parikh A."/>
            <person name="Feasley C.L."/>
            <person name="Dalin E."/>
            <person name="Tu H."/>
            <person name="Huang E."/>
            <person name="Barry K."/>
            <person name="Lindquist E."/>
            <person name="Shapiro H."/>
            <person name="Bruce D."/>
            <person name="Schmutz J."/>
            <person name="Salamov A."/>
            <person name="Fey P."/>
            <person name="Gaudet P."/>
            <person name="Anjard C."/>
            <person name="Babu M.M."/>
            <person name="Basu S."/>
            <person name="Bushmanova Y."/>
            <person name="van der Wel H."/>
            <person name="Katoh-Kurasawa M."/>
            <person name="Dinh C."/>
            <person name="Coutinho P.M."/>
            <person name="Saito T."/>
            <person name="Elias M."/>
            <person name="Schaap P."/>
            <person name="Kay R.R."/>
            <person name="Henrissat B."/>
            <person name="Eichinger L."/>
            <person name="Rivero F."/>
            <person name="Putnam N.H."/>
            <person name="West C.M."/>
            <person name="Loomis W.F."/>
            <person name="Chisholm R.L."/>
            <person name="Shaulsky G."/>
            <person name="Strassmann J.E."/>
            <person name="Queller D.C."/>
            <person name="Kuspa A."/>
            <person name="Grigoriev I.V."/>
        </authorList>
    </citation>
    <scope>NUCLEOTIDE SEQUENCE [LARGE SCALE GENOMIC DNA]</scope>
    <source>
        <strain evidence="5">QSDP1</strain>
    </source>
</reference>
<dbReference type="GO" id="GO:0030544">
    <property type="term" value="F:Hsp70 protein binding"/>
    <property type="evidence" value="ECO:0000318"/>
    <property type="project" value="GO_Central"/>
</dbReference>
<dbReference type="RefSeq" id="XP_003294255.1">
    <property type="nucleotide sequence ID" value="XM_003294207.1"/>
</dbReference>
<dbReference type="InParanoid" id="F1A3L2"/>
<dbReference type="PANTHER" id="PTHR43908">
    <property type="entry name" value="AT29763P-RELATED"/>
    <property type="match status" value="1"/>
</dbReference>
<dbReference type="InterPro" id="IPR018253">
    <property type="entry name" value="DnaJ_domain_CS"/>
</dbReference>
<feature type="region of interest" description="Disordered" evidence="1">
    <location>
        <begin position="50"/>
        <end position="94"/>
    </location>
</feature>
<dbReference type="KEGG" id="dpp:DICPUDRAFT_99900"/>
<dbReference type="Gene3D" id="1.10.287.110">
    <property type="entry name" value="DnaJ domain"/>
    <property type="match status" value="1"/>
</dbReference>
<dbReference type="OrthoDB" id="442087at2759"/>
<evidence type="ECO:0000256" key="2">
    <source>
        <dbReference type="SAM" id="Phobius"/>
    </source>
</evidence>
<dbReference type="InterPro" id="IPR036869">
    <property type="entry name" value="J_dom_sf"/>
</dbReference>
<keyword evidence="2" id="KW-0472">Membrane</keyword>
<dbReference type="OMA" id="IRACKSF"/>
<dbReference type="EMBL" id="GL871464">
    <property type="protein sequence ID" value="EGC29219.1"/>
    <property type="molecule type" value="Genomic_DNA"/>
</dbReference>
<dbReference type="InterPro" id="IPR001623">
    <property type="entry name" value="DnaJ_domain"/>
</dbReference>
<feature type="domain" description="J" evidence="3">
    <location>
        <begin position="113"/>
        <end position="177"/>
    </location>
</feature>
<evidence type="ECO:0000313" key="4">
    <source>
        <dbReference type="EMBL" id="EGC29219.1"/>
    </source>
</evidence>
<dbReference type="PROSITE" id="PS50076">
    <property type="entry name" value="DNAJ_2"/>
    <property type="match status" value="1"/>
</dbReference>
<dbReference type="GO" id="GO:0071218">
    <property type="term" value="P:cellular response to misfolded protein"/>
    <property type="evidence" value="ECO:0000318"/>
    <property type="project" value="GO_Central"/>
</dbReference>
<feature type="compositionally biased region" description="Low complexity" evidence="1">
    <location>
        <begin position="51"/>
        <end position="88"/>
    </location>
</feature>
<accession>F1A3L2</accession>
<dbReference type="GO" id="GO:0005789">
    <property type="term" value="C:endoplasmic reticulum membrane"/>
    <property type="evidence" value="ECO:0000318"/>
    <property type="project" value="GO_Central"/>
</dbReference>
<dbReference type="SUPFAM" id="SSF46565">
    <property type="entry name" value="Chaperone J-domain"/>
    <property type="match status" value="1"/>
</dbReference>
<sequence length="410" mass="46755">MESNREESIRCIEIALNKYKEGNLEGCIKFLNKSNSLYPNERARELLATYSSSTTSSSSTTTQKETDGSSTTTTTTTTSSKTTQTTETINEPAKPKYTAEQVAAIKRIRACKSFYEVLEIPKTATENEIKKAYRKLALQMHPDKNHAPGSDDAFKIVTQAFSCLSDSNKRQTYDLHGSEDTPINRSPFTRGGGVYYDDEFSPEDIFNMFFGVQPNVRNRRAGGNNYYYSSSPFGSGVQFNFGGPPRRRPAAHHHQPQQQESGYSLLLILIPLLLFILSLFAGGGSSYNNSNTYSSLYQFTETQSFNRERVIVVPIDLAQDSKIDIQYFVKSDFDRAVKHYGIDMQKFESDVVNKWVVFKEPYCKRKEELDEIIKKNPSDTNLHQTIKKELKKYDFVFKYCDQLNKNKVFK</sequence>
<dbReference type="STRING" id="5786.F1A3L2"/>
<dbReference type="PRINTS" id="PR00625">
    <property type="entry name" value="JDOMAIN"/>
</dbReference>
<evidence type="ECO:0000256" key="1">
    <source>
        <dbReference type="SAM" id="MobiDB-lite"/>
    </source>
</evidence>
<dbReference type="VEuPathDB" id="AmoebaDB:DICPUDRAFT_99900"/>
<organism evidence="4 5">
    <name type="scientific">Dictyostelium purpureum</name>
    <name type="common">Slime mold</name>
    <dbReference type="NCBI Taxonomy" id="5786"/>
    <lineage>
        <taxon>Eukaryota</taxon>
        <taxon>Amoebozoa</taxon>
        <taxon>Evosea</taxon>
        <taxon>Eumycetozoa</taxon>
        <taxon>Dictyostelia</taxon>
        <taxon>Dictyosteliales</taxon>
        <taxon>Dictyosteliaceae</taxon>
        <taxon>Dictyostelium</taxon>
    </lineage>
</organism>
<dbReference type="CDD" id="cd06257">
    <property type="entry name" value="DnaJ"/>
    <property type="match status" value="1"/>
</dbReference>
<keyword evidence="2" id="KW-1133">Transmembrane helix</keyword>
<gene>
    <name evidence="4" type="ORF">DICPUDRAFT_99900</name>
</gene>
<dbReference type="InterPro" id="IPR051100">
    <property type="entry name" value="DnaJ_subfamily_B/C"/>
</dbReference>
<keyword evidence="2" id="KW-0812">Transmembrane</keyword>
<dbReference type="FunCoup" id="F1A3L2">
    <property type="interactions" value="29"/>
</dbReference>
<dbReference type="SMART" id="SM00271">
    <property type="entry name" value="DnaJ"/>
    <property type="match status" value="1"/>
</dbReference>
<dbReference type="Pfam" id="PF00226">
    <property type="entry name" value="DnaJ"/>
    <property type="match status" value="1"/>
</dbReference>
<dbReference type="AlphaFoldDB" id="F1A3L2"/>
<name>F1A3L2_DICPU</name>
<protein>
    <recommendedName>
        <fullName evidence="3">J domain-containing protein</fullName>
    </recommendedName>
</protein>
<dbReference type="PANTHER" id="PTHR43908:SF3">
    <property type="entry name" value="AT29763P-RELATED"/>
    <property type="match status" value="1"/>
</dbReference>
<dbReference type="GeneID" id="10506332"/>